<protein>
    <submittedName>
        <fullName evidence="1">Uncharacterized protein</fullName>
    </submittedName>
</protein>
<evidence type="ECO:0000313" key="2">
    <source>
        <dbReference type="Proteomes" id="UP000094893"/>
    </source>
</evidence>
<dbReference type="EMBL" id="LWSA01000334">
    <property type="protein sequence ID" value="OCX67808.1"/>
    <property type="molecule type" value="Genomic_DNA"/>
</dbReference>
<organism evidence="1 2">
    <name type="scientific">Acidithiobacillus thiooxidans</name>
    <name type="common">Thiobacillus thiooxidans</name>
    <dbReference type="NCBI Taxonomy" id="930"/>
    <lineage>
        <taxon>Bacteria</taxon>
        <taxon>Pseudomonadati</taxon>
        <taxon>Pseudomonadota</taxon>
        <taxon>Acidithiobacillia</taxon>
        <taxon>Acidithiobacillales</taxon>
        <taxon>Acidithiobacillaceae</taxon>
        <taxon>Acidithiobacillus</taxon>
    </lineage>
</organism>
<dbReference type="RefSeq" id="WP_024892590.1">
    <property type="nucleotide sequence ID" value="NZ_LWSA01000334.1"/>
</dbReference>
<reference evidence="1 2" key="1">
    <citation type="journal article" date="2016" name="Int. J. Mol. Sci.">
        <title>Comparative genomics of the extreme acidophile Acidithiobacillus thiooxidans reveals intraspecific divergence and niche adaptation.</title>
        <authorList>
            <person name="Zhang X."/>
            <person name="Feng X."/>
            <person name="Tao J."/>
            <person name="Ma L."/>
            <person name="Xiao Y."/>
            <person name="Liang Y."/>
            <person name="Liu X."/>
            <person name="Yin H."/>
        </authorList>
    </citation>
    <scope>NUCLEOTIDE SEQUENCE [LARGE SCALE GENOMIC DNA]</scope>
    <source>
        <strain evidence="1 2">A02</strain>
    </source>
</reference>
<gene>
    <name evidence="1" type="ORF">A6P07_19300</name>
</gene>
<name>A0A1C2HVN3_ACITH</name>
<sequence>MEQALRDGIQDVLNQKTRVKQIQDEIKESVLALAERFDMKPARLNKIINLVDKEQSRGGVIEAEREILTDAEDAAR</sequence>
<dbReference type="AlphaFoldDB" id="A0A1C2HVN3"/>
<evidence type="ECO:0000313" key="1">
    <source>
        <dbReference type="EMBL" id="OCX67808.1"/>
    </source>
</evidence>
<comment type="caution">
    <text evidence="1">The sequence shown here is derived from an EMBL/GenBank/DDBJ whole genome shotgun (WGS) entry which is preliminary data.</text>
</comment>
<accession>A0A1C2HVN3</accession>
<dbReference type="Proteomes" id="UP000094893">
    <property type="component" value="Unassembled WGS sequence"/>
</dbReference>
<proteinExistence type="predicted"/>